<feature type="region of interest" description="Disordered" evidence="1">
    <location>
        <begin position="1"/>
        <end position="30"/>
    </location>
</feature>
<dbReference type="KEGG" id="fae:FAES_1610"/>
<evidence type="ECO:0000313" key="3">
    <source>
        <dbReference type="Proteomes" id="UP000011058"/>
    </source>
</evidence>
<accession>I0K667</accession>
<evidence type="ECO:0000313" key="2">
    <source>
        <dbReference type="EMBL" id="CCG99620.1"/>
    </source>
</evidence>
<dbReference type="Proteomes" id="UP000011058">
    <property type="component" value="Chromosome"/>
</dbReference>
<proteinExistence type="predicted"/>
<protein>
    <submittedName>
        <fullName evidence="2">Uncharacterized protein</fullName>
    </submittedName>
</protein>
<reference evidence="2 3" key="1">
    <citation type="journal article" date="2012" name="J. Bacteriol.">
        <title>Genome Sequence of Fibrella aestuarina BUZ 2T, a Filamentous Marine Bacterium.</title>
        <authorList>
            <person name="Filippini M."/>
            <person name="Qi W."/>
            <person name="Blom J."/>
            <person name="Goesmann A."/>
            <person name="Smits T.H."/>
            <person name="Bagheri H.C."/>
        </authorList>
    </citation>
    <scope>NUCLEOTIDE SEQUENCE [LARGE SCALE GENOMIC DNA]</scope>
    <source>
        <strain evidence="3">BUZ 2T</strain>
    </source>
</reference>
<name>I0K667_9BACT</name>
<dbReference type="STRING" id="1166018.FAES_1610"/>
<dbReference type="HOGENOM" id="CLU_3403641_0_0_10"/>
<evidence type="ECO:0000256" key="1">
    <source>
        <dbReference type="SAM" id="MobiDB-lite"/>
    </source>
</evidence>
<dbReference type="AlphaFoldDB" id="I0K667"/>
<dbReference type="EMBL" id="HE796683">
    <property type="protein sequence ID" value="CCG99620.1"/>
    <property type="molecule type" value="Genomic_DNA"/>
</dbReference>
<sequence>MSAGSGWCGPTPALRNNNEWKHFVSPGKPT</sequence>
<gene>
    <name evidence="2" type="ORF">FAES_1610</name>
</gene>
<keyword evidence="3" id="KW-1185">Reference proteome</keyword>
<organism evidence="2 3">
    <name type="scientific">Fibrella aestuarina BUZ 2</name>
    <dbReference type="NCBI Taxonomy" id="1166018"/>
    <lineage>
        <taxon>Bacteria</taxon>
        <taxon>Pseudomonadati</taxon>
        <taxon>Bacteroidota</taxon>
        <taxon>Cytophagia</taxon>
        <taxon>Cytophagales</taxon>
        <taxon>Spirosomataceae</taxon>
        <taxon>Fibrella</taxon>
    </lineage>
</organism>